<dbReference type="InterPro" id="IPR007554">
    <property type="entry name" value="Glycerophosphate_synth"/>
</dbReference>
<dbReference type="Gene3D" id="3.40.50.12580">
    <property type="match status" value="1"/>
</dbReference>
<accession>A0ABS7WTZ4</accession>
<dbReference type="Pfam" id="PF04464">
    <property type="entry name" value="Glyphos_transf"/>
    <property type="match status" value="1"/>
</dbReference>
<dbReference type="PANTHER" id="PTHR37316:SF3">
    <property type="entry name" value="TEICHOIC ACID GLYCEROL-PHOSPHATE TRANSFERASE"/>
    <property type="match status" value="1"/>
</dbReference>
<proteinExistence type="predicted"/>
<keyword evidence="2" id="KW-1185">Reference proteome</keyword>
<dbReference type="SUPFAM" id="SSF53756">
    <property type="entry name" value="UDP-Glycosyltransferase/glycogen phosphorylase"/>
    <property type="match status" value="1"/>
</dbReference>
<comment type="caution">
    <text evidence="1">The sequence shown here is derived from an EMBL/GenBank/DDBJ whole genome shotgun (WGS) entry which is preliminary data.</text>
</comment>
<dbReference type="InterPro" id="IPR051612">
    <property type="entry name" value="Teichoic_Acid_Biosynth"/>
</dbReference>
<feature type="non-terminal residue" evidence="1">
    <location>
        <position position="1"/>
    </location>
</feature>
<dbReference type="Proteomes" id="UP000786183">
    <property type="component" value="Unassembled WGS sequence"/>
</dbReference>
<evidence type="ECO:0000313" key="1">
    <source>
        <dbReference type="EMBL" id="MBZ7988003.1"/>
    </source>
</evidence>
<dbReference type="EMBL" id="JACGBB010000023">
    <property type="protein sequence ID" value="MBZ7988003.1"/>
    <property type="molecule type" value="Genomic_DNA"/>
</dbReference>
<dbReference type="RefSeq" id="WP_224325534.1">
    <property type="nucleotide sequence ID" value="NZ_JACGBB010000023.1"/>
</dbReference>
<dbReference type="InterPro" id="IPR043148">
    <property type="entry name" value="TagF_C"/>
</dbReference>
<evidence type="ECO:0000313" key="2">
    <source>
        <dbReference type="Proteomes" id="UP000786183"/>
    </source>
</evidence>
<reference evidence="1 2" key="1">
    <citation type="submission" date="2020-07" db="EMBL/GenBank/DDBJ databases">
        <title>Transfer of Campylobacter canadensis to the novel genus Avispirillum gen. nov., that also includes two novel species recovered from migratory waterfowl: Avispirillum anseris sp. nov. and Avispirillum brantae sp. nov.</title>
        <authorList>
            <person name="Miller W.G."/>
            <person name="Chapman M.H."/>
            <person name="Yee E."/>
            <person name="Inglis G.D."/>
        </authorList>
    </citation>
    <scope>NUCLEOTIDE SEQUENCE [LARGE SCALE GENOMIC DNA]</scope>
    <source>
        <strain evidence="1 2">L283</strain>
    </source>
</reference>
<organism evidence="1 2">
    <name type="scientific">Campylobacter canadensis</name>
    <dbReference type="NCBI Taxonomy" id="449520"/>
    <lineage>
        <taxon>Bacteria</taxon>
        <taxon>Pseudomonadati</taxon>
        <taxon>Campylobacterota</taxon>
        <taxon>Epsilonproteobacteria</taxon>
        <taxon>Campylobacterales</taxon>
        <taxon>Campylobacteraceae</taxon>
        <taxon>Campylobacter</taxon>
    </lineage>
</organism>
<name>A0ABS7WTZ4_9BACT</name>
<protein>
    <submittedName>
        <fullName evidence="1">CDP-glycerol glycerophosphotransferase family protein</fullName>
    </submittedName>
</protein>
<gene>
    <name evidence="1" type="ORF">AVCANL283_07855</name>
</gene>
<dbReference type="PANTHER" id="PTHR37316">
    <property type="entry name" value="TEICHOIC ACID GLYCEROL-PHOSPHATE PRIMASE"/>
    <property type="match status" value="1"/>
</dbReference>
<sequence>EVDKFLAENKHEDVSMIGCNAYIYFEENNTTNKHPLSEYIFKKKNIITIHELTNEIKMPSSTFFKYSNIYKHNISFKEKINYCEDALFSVNYLSKCRLDDKITFLNQSIYNIRKRVCKSSTQDGAAQDKKFFIDALKYNIFSIFDYGNSVINENYAFSCLIYNIRAIFETNSVVFTSNEQYEYLDLLDSVFLNINRITIENFSKLENDDFYKAGIINCFKKEIPLNYATIEKVDIYKKLIIVKYFTNTDDSVESIKFDGREAYADNVKLVKYNFLDRVFIYEKRLYLKVPEISYKVEIFINGIKQSIKWGIKYHYDFLSTKWIYNKIELLNFKSKNKYLWLLMDRDYEADDNAEHLYRYIMQNHPEQKIIFALRKESSDWNRLKQEGFNLVECYSKEFYNICRQIVFFISSHTPLTYGIILEQWQKFIFLGHGTDSVDISRWFNTLNIDCRTVSTVGEKKAISCNKSSYKLSLEEVVLTGQARHDKLLKGNKIKNKKITIMPTWRQYLTIKEDEIKRKINKDFISSEYFCKWQSFLKNNVLKKLSLEYGYSILFCPHYNMINMLKYFNVPDYIQIGYRCNNESFQKIFQESDLMITDYSSAAFEMAYVNKAVIYYQFDKEEFFSNHTYRQGWFDYEENGFGPVVATEEDLINELEKLLKNDCKVAEPYKSNIKNTFAFKDGKCCERIYKAILELNRPYERKYTLDYVLTLANNAFNKEYFNEASQRYKYVLEHLEDKEFIPHSIKLNEELIFNYLYSSRINNVSDKAIEFINAQNYENIINLGNKTKLEIIKNYISIDNVYESVQRLKNFEIPKEEQKEFTLIQLKAYFYLGCKDLFKKTYEELQNTYNISEFDLRNEILFLQNELIKDNKINNVKHVSKYHSELFVFVERLNNYE</sequence>